<dbReference type="InterPro" id="IPR029045">
    <property type="entry name" value="ClpP/crotonase-like_dom_sf"/>
</dbReference>
<dbReference type="SUPFAM" id="SSF52096">
    <property type="entry name" value="ClpP/crotonase"/>
    <property type="match status" value="1"/>
</dbReference>
<dbReference type="PANTHER" id="PTHR35984:SF1">
    <property type="entry name" value="PERIPLASMIC SERINE PROTEASE"/>
    <property type="match status" value="1"/>
</dbReference>
<evidence type="ECO:0000313" key="2">
    <source>
        <dbReference type="Proteomes" id="UP000178681"/>
    </source>
</evidence>
<proteinExistence type="predicted"/>
<evidence type="ECO:0000313" key="1">
    <source>
        <dbReference type="EMBL" id="OGG07418.1"/>
    </source>
</evidence>
<organism evidence="1 2">
    <name type="scientific">Candidatus Gottesmanbacteria bacterium RIFCSPHIGHO2_01_FULL_42_12</name>
    <dbReference type="NCBI Taxonomy" id="1798377"/>
    <lineage>
        <taxon>Bacteria</taxon>
        <taxon>Candidatus Gottesmaniibacteriota</taxon>
    </lineage>
</organism>
<gene>
    <name evidence="1" type="ORF">A2872_02345</name>
</gene>
<reference evidence="1 2" key="1">
    <citation type="journal article" date="2016" name="Nat. Commun.">
        <title>Thousands of microbial genomes shed light on interconnected biogeochemical processes in an aquifer system.</title>
        <authorList>
            <person name="Anantharaman K."/>
            <person name="Brown C.T."/>
            <person name="Hug L.A."/>
            <person name="Sharon I."/>
            <person name="Castelle C.J."/>
            <person name="Probst A.J."/>
            <person name="Thomas B.C."/>
            <person name="Singh A."/>
            <person name="Wilkins M.J."/>
            <person name="Karaoz U."/>
            <person name="Brodie E.L."/>
            <person name="Williams K.H."/>
            <person name="Hubbard S.S."/>
            <person name="Banfield J.F."/>
        </authorList>
    </citation>
    <scope>NUCLEOTIDE SEQUENCE [LARGE SCALE GENOMIC DNA]</scope>
</reference>
<dbReference type="AlphaFoldDB" id="A0A1F5Z4N9"/>
<sequence>MANPQKPVIGQVIDERGQSHETRKVIISKLEKAVGRPVVSLFTSFKYPVILSDDDADMLEAILQTMNLQRGFALLLSSPGGSGLAAERIINLCRKYSGTGEYWVIVPGKAKSAATMVSFGASKVFMGPASELGPIDPQLSIAEDGREKRFSLCNVVASYKELFDLATKEKGNLQPYLQQLQRYDAREIKDFEDAISLSEDIAIRALKTGMMSAETEANIKTKIKVFLTPEETKSHGRLIDREKAESCGLVVDKLALNSKVWKTSYELYVRLNTFVSAQVAKCVESSQFSYAVNV</sequence>
<dbReference type="InterPro" id="IPR002825">
    <property type="entry name" value="Pept_S49_ser-pept_pro"/>
</dbReference>
<accession>A0A1F5Z4N9</accession>
<evidence type="ECO:0008006" key="3">
    <source>
        <dbReference type="Google" id="ProtNLM"/>
    </source>
</evidence>
<dbReference type="Pfam" id="PF01972">
    <property type="entry name" value="SDH_protease"/>
    <property type="match status" value="1"/>
</dbReference>
<dbReference type="Gene3D" id="3.90.226.10">
    <property type="entry name" value="2-enoyl-CoA Hydratase, Chain A, domain 1"/>
    <property type="match status" value="1"/>
</dbReference>
<dbReference type="EMBL" id="MFJG01000005">
    <property type="protein sequence ID" value="OGG07418.1"/>
    <property type="molecule type" value="Genomic_DNA"/>
</dbReference>
<dbReference type="STRING" id="1798377.A2872_02345"/>
<dbReference type="GO" id="GO:0016020">
    <property type="term" value="C:membrane"/>
    <property type="evidence" value="ECO:0007669"/>
    <property type="project" value="InterPro"/>
</dbReference>
<protein>
    <recommendedName>
        <fullName evidence="3">Peptidase S49 domain-containing protein</fullName>
    </recommendedName>
</protein>
<dbReference type="Proteomes" id="UP000178681">
    <property type="component" value="Unassembled WGS sequence"/>
</dbReference>
<name>A0A1F5Z4N9_9BACT</name>
<dbReference type="PANTHER" id="PTHR35984">
    <property type="entry name" value="PERIPLASMIC SERINE PROTEASE"/>
    <property type="match status" value="1"/>
</dbReference>
<comment type="caution">
    <text evidence="1">The sequence shown here is derived from an EMBL/GenBank/DDBJ whole genome shotgun (WGS) entry which is preliminary data.</text>
</comment>